<dbReference type="EMBL" id="NVQR01000067">
    <property type="protein sequence ID" value="PCH61445.1"/>
    <property type="molecule type" value="Genomic_DNA"/>
</dbReference>
<gene>
    <name evidence="1" type="ORF">COC19_04755</name>
</gene>
<accession>A0A2A4MMW1</accession>
<name>A0A2A4MMW1_9GAMM</name>
<comment type="caution">
    <text evidence="1">The sequence shown here is derived from an EMBL/GenBank/DDBJ whole genome shotgun (WGS) entry which is preliminary data.</text>
</comment>
<organism evidence="1 2">
    <name type="scientific">SAR86 cluster bacterium</name>
    <dbReference type="NCBI Taxonomy" id="2030880"/>
    <lineage>
        <taxon>Bacteria</taxon>
        <taxon>Pseudomonadati</taxon>
        <taxon>Pseudomonadota</taxon>
        <taxon>Gammaproteobacteria</taxon>
        <taxon>SAR86 cluster</taxon>
    </lineage>
</organism>
<evidence type="ECO:0000313" key="1">
    <source>
        <dbReference type="EMBL" id="PCH61445.1"/>
    </source>
</evidence>
<reference evidence="2" key="1">
    <citation type="submission" date="2017-08" db="EMBL/GenBank/DDBJ databases">
        <title>A dynamic microbial community with high functional redundancy inhabits the cold, oxic subseafloor aquifer.</title>
        <authorList>
            <person name="Tully B.J."/>
            <person name="Wheat C.G."/>
            <person name="Glazer B.T."/>
            <person name="Huber J.A."/>
        </authorList>
    </citation>
    <scope>NUCLEOTIDE SEQUENCE [LARGE SCALE GENOMIC DNA]</scope>
</reference>
<proteinExistence type="predicted"/>
<protein>
    <submittedName>
        <fullName evidence="1">Uncharacterized protein</fullName>
    </submittedName>
</protein>
<evidence type="ECO:0000313" key="2">
    <source>
        <dbReference type="Proteomes" id="UP000218172"/>
    </source>
</evidence>
<dbReference type="Proteomes" id="UP000218172">
    <property type="component" value="Unassembled WGS sequence"/>
</dbReference>
<sequence>MTTYLQITFKVPAEKRKAALGIFYKNKEIFLYGVAGAQSKTLLVRDEDLQILHRFSSVKMAEIYLSSEVCTVDIVAELGPLLDALPDIRLYEES</sequence>
<dbReference type="AlphaFoldDB" id="A0A2A4MMW1"/>